<dbReference type="PIR" id="T28300">
    <property type="entry name" value="T28300"/>
</dbReference>
<dbReference type="OrthoDB" id="21918at10239"/>
<proteinExistence type="predicted"/>
<dbReference type="EMBL" id="AF063866">
    <property type="protein sequence ID" value="AAC97671.1"/>
    <property type="molecule type" value="Genomic_DNA"/>
</dbReference>
<reference evidence="1 2" key="1">
    <citation type="journal article" date="1999" name="J. Virol.">
        <title>The genome of Melanoplus sanguinipes entomopoxvirus.</title>
        <authorList>
            <person name="Afonso C.L."/>
            <person name="Tulman E.R."/>
            <person name="Lu Z."/>
            <person name="Oma E."/>
            <person name="Kutish G.F."/>
            <person name="Rock D.L."/>
        </authorList>
    </citation>
    <scope>NUCLEOTIDE SEQUENCE [LARGE SCALE GENOMIC DNA]</scope>
    <source>
        <strain evidence="1">Tucson</strain>
    </source>
</reference>
<keyword evidence="2" id="KW-1185">Reference proteome</keyword>
<protein>
    <submittedName>
        <fullName evidence="1">Uncharacterized protein</fullName>
    </submittedName>
</protein>
<name>Q9YVV3_MSEPV</name>
<accession>Q9YVV3</accession>
<evidence type="ECO:0000313" key="2">
    <source>
        <dbReference type="Proteomes" id="UP000172353"/>
    </source>
</evidence>
<organismHost>
    <name type="scientific">Melanoplus sanguinipes</name>
    <name type="common">Migratory grasshopper</name>
    <dbReference type="NCBI Taxonomy" id="65742"/>
</organismHost>
<gene>
    <name evidence="1" type="primary">MSV139</name>
</gene>
<dbReference type="RefSeq" id="NP_048210.1">
    <property type="nucleotide sequence ID" value="NC_001993.1"/>
</dbReference>
<sequence length="139" mass="16569">MKIEYINKNIWDFLSDIDNISLIVFISADYISSDDYFKYIKNKYNSIKTLKNQKKTKGEVSYIYKYNVYIYYILISDYIEDIVDDINIRRSLSNFNELITTDNIATSMSHMKFILPNYNNTLSYISDHITNIKNLYICL</sequence>
<dbReference type="Proteomes" id="UP000172353">
    <property type="component" value="Segment"/>
</dbReference>
<dbReference type="Gene3D" id="3.40.220.10">
    <property type="entry name" value="Leucine Aminopeptidase, subunit E, domain 1"/>
    <property type="match status" value="1"/>
</dbReference>
<dbReference type="KEGG" id="vg:1449934"/>
<evidence type="ECO:0000313" key="1">
    <source>
        <dbReference type="EMBL" id="AAC97671.1"/>
    </source>
</evidence>
<dbReference type="GeneID" id="1449934"/>
<organism evidence="1 2">
    <name type="scientific">Melanoplus sanguinipes entomopoxvirus</name>
    <name type="common">MsEPV</name>
    <dbReference type="NCBI Taxonomy" id="83191"/>
    <lineage>
        <taxon>Viruses</taxon>
        <taxon>Varidnaviria</taxon>
        <taxon>Bamfordvirae</taxon>
        <taxon>Nucleocytoviricota</taxon>
        <taxon>Pokkesviricetes</taxon>
        <taxon>Chitovirales</taxon>
        <taxon>Poxviridae</taxon>
        <taxon>Entomopoxvirinae</taxon>
        <taxon>Deltaentomopoxvirus</taxon>
        <taxon>Deltaentomopoxvirus msanguinipes</taxon>
    </lineage>
</organism>
<dbReference type="InterPro" id="IPR043472">
    <property type="entry name" value="Macro_dom-like"/>
</dbReference>